<dbReference type="PANTHER" id="PTHR30203:SF31">
    <property type="entry name" value="RND EFFLUX SYSTEM, OUTER MEMBRANE LIPOPROTEIN, NODT"/>
    <property type="match status" value="1"/>
</dbReference>
<dbReference type="OrthoDB" id="9783163at2"/>
<sequence>MKRNDDIFARRLQGRIRTAIGGLIVCWLLIWGCAPVGPDYVKPDIRTPDAWYARPPVSESSGKSDAGVLARWWETFDDPALTALIDAAVRRNLDMKQALSRVREARARQRGRRADLFPAVDAAASASKSRSSGKSGAGGTSELYWSGVDAAWELDVFGGLRRSLEASQADLAADEADFQDVKISLMAEVALNYIDVRTYQARLAVSRSNVATQEETWALLDTVHRSGLGDGLAAEQARYNLESSRSRIPDLKTGLAQALNRLDILTARPPGSVHEMLSAARPLPEVAIQAAIGVPADLLRRRPDIRRAERILAAETARVGVAEAERYPRFTLDGTIGLEALSLGDLLQTSSRQWRIGPALNWRIFDAGAIRSGIEIQTAIQEQAMLAYETAILNALEEVENALVAYVREQEKLTALKAATRSARSAADLAEQRFVSGLVGFTDVLDAQRSLLTFEDDAAASRGAVFANLVRLYKVLGGGWDVVRPAASETQPLIPVESHETTP</sequence>
<proteinExistence type="inferred from homology"/>
<comment type="subcellular location">
    <subcellularLocation>
        <location evidence="2">Cell membrane</location>
        <topology evidence="2">Lipid-anchor</topology>
    </subcellularLocation>
</comment>
<organism evidence="4 5">
    <name type="scientific">Desulfococcus multivorans DSM 2059</name>
    <dbReference type="NCBI Taxonomy" id="1121405"/>
    <lineage>
        <taxon>Bacteria</taxon>
        <taxon>Pseudomonadati</taxon>
        <taxon>Thermodesulfobacteriota</taxon>
        <taxon>Desulfobacteria</taxon>
        <taxon>Desulfobacterales</taxon>
        <taxon>Desulfococcaceae</taxon>
        <taxon>Desulfococcus</taxon>
    </lineage>
</organism>
<feature type="transmembrane region" description="Helical" evidence="3">
    <location>
        <begin position="20"/>
        <end position="37"/>
    </location>
</feature>
<comment type="similarity">
    <text evidence="1 2">Belongs to the outer membrane factor (OMF) (TC 1.B.17) family.</text>
</comment>
<evidence type="ECO:0000256" key="1">
    <source>
        <dbReference type="ARBA" id="ARBA00007613"/>
    </source>
</evidence>
<keyword evidence="2" id="KW-0564">Palmitate</keyword>
<name>S7TF88_DESML</name>
<dbReference type="EMBL" id="ATHJ01000105">
    <property type="protein sequence ID" value="EPR35872.1"/>
    <property type="molecule type" value="Genomic_DNA"/>
</dbReference>
<keyword evidence="2 3" id="KW-0472">Membrane</keyword>
<gene>
    <name evidence="4" type="ORF">dsmv_0577</name>
</gene>
<dbReference type="InterPro" id="IPR003423">
    <property type="entry name" value="OMP_efflux"/>
</dbReference>
<comment type="caution">
    <text evidence="4">The sequence shown here is derived from an EMBL/GenBank/DDBJ whole genome shotgun (WGS) entry which is preliminary data.</text>
</comment>
<evidence type="ECO:0000256" key="2">
    <source>
        <dbReference type="RuleBase" id="RU362097"/>
    </source>
</evidence>
<dbReference type="PANTHER" id="PTHR30203">
    <property type="entry name" value="OUTER MEMBRANE CATION EFFLUX PROTEIN"/>
    <property type="match status" value="1"/>
</dbReference>
<dbReference type="Proteomes" id="UP000014977">
    <property type="component" value="Unassembled WGS sequence"/>
</dbReference>
<dbReference type="InterPro" id="IPR010131">
    <property type="entry name" value="MdtP/NodT-like"/>
</dbReference>
<evidence type="ECO:0000313" key="4">
    <source>
        <dbReference type="EMBL" id="EPR35872.1"/>
    </source>
</evidence>
<dbReference type="Gene3D" id="2.20.200.10">
    <property type="entry name" value="Outer membrane efflux proteins (OEP)"/>
    <property type="match status" value="1"/>
</dbReference>
<evidence type="ECO:0000256" key="3">
    <source>
        <dbReference type="SAM" id="Phobius"/>
    </source>
</evidence>
<protein>
    <submittedName>
        <fullName evidence="4">RND efflux system, outer membrane lipoprotein, NodT family</fullName>
    </submittedName>
</protein>
<evidence type="ECO:0000313" key="5">
    <source>
        <dbReference type="Proteomes" id="UP000014977"/>
    </source>
</evidence>
<dbReference type="RefSeq" id="WP_020877688.1">
    <property type="nucleotide sequence ID" value="NZ_ATHJ01000105.1"/>
</dbReference>
<keyword evidence="3" id="KW-1133">Transmembrane helix</keyword>
<dbReference type="STRING" id="897.B2D07_15535"/>
<keyword evidence="5" id="KW-1185">Reference proteome</keyword>
<keyword evidence="2" id="KW-1134">Transmembrane beta strand</keyword>
<dbReference type="NCBIfam" id="TIGR01845">
    <property type="entry name" value="outer_NodT"/>
    <property type="match status" value="1"/>
</dbReference>
<accession>S7TF88</accession>
<dbReference type="SUPFAM" id="SSF56954">
    <property type="entry name" value="Outer membrane efflux proteins (OEP)"/>
    <property type="match status" value="1"/>
</dbReference>
<dbReference type="Pfam" id="PF02321">
    <property type="entry name" value="OEP"/>
    <property type="match status" value="2"/>
</dbReference>
<dbReference type="Gene3D" id="1.20.1600.10">
    <property type="entry name" value="Outer membrane efflux proteins (OEP)"/>
    <property type="match status" value="1"/>
</dbReference>
<reference evidence="4 5" key="1">
    <citation type="journal article" date="2013" name="Genome Announc.">
        <title>Draft genome sequences for three mercury-methylating, sulfate-reducing bacteria.</title>
        <authorList>
            <person name="Brown S.D."/>
            <person name="Hurt R.A.Jr."/>
            <person name="Gilmour C.C."/>
            <person name="Elias D.A."/>
        </authorList>
    </citation>
    <scope>NUCLEOTIDE SEQUENCE [LARGE SCALE GENOMIC DNA]</scope>
    <source>
        <strain evidence="4 5">DSM 2059</strain>
    </source>
</reference>
<dbReference type="eggNOG" id="COG1538">
    <property type="taxonomic scope" value="Bacteria"/>
</dbReference>
<keyword evidence="2 3" id="KW-0812">Transmembrane</keyword>
<dbReference type="AlphaFoldDB" id="S7TF88"/>
<dbReference type="GO" id="GO:0015562">
    <property type="term" value="F:efflux transmembrane transporter activity"/>
    <property type="evidence" value="ECO:0007669"/>
    <property type="project" value="InterPro"/>
</dbReference>
<keyword evidence="2 4" id="KW-0449">Lipoprotein</keyword>
<dbReference type="GO" id="GO:0005886">
    <property type="term" value="C:plasma membrane"/>
    <property type="evidence" value="ECO:0007669"/>
    <property type="project" value="UniProtKB-SubCell"/>
</dbReference>